<keyword evidence="3" id="KW-1185">Reference proteome</keyword>
<sequence>MAAYTQFGYGGFPSASQLEEEVAVGAPLRPPSGAYSLMLSTWSSGGCRGRALDRDRDPGAWQWTQRYKSRLDRCVCDSQKFPKPLKLDWDSYLGSGIGTGTVVCKSQLLASQPPTYKCNCQPKTWPIHMAMAHWMDWRFLTRQERQERQESRKGRKGRNGVLSPLPHE</sequence>
<dbReference type="EMBL" id="JAMKOV010000003">
    <property type="protein sequence ID" value="KAI8041255.1"/>
    <property type="molecule type" value="Genomic_DNA"/>
</dbReference>
<comment type="caution">
    <text evidence="2">The sequence shown here is derived from an EMBL/GenBank/DDBJ whole genome shotgun (WGS) entry which is preliminary data.</text>
</comment>
<gene>
    <name evidence="2" type="ORF">M5D96_005511</name>
</gene>
<evidence type="ECO:0000313" key="2">
    <source>
        <dbReference type="EMBL" id="KAI8041255.1"/>
    </source>
</evidence>
<evidence type="ECO:0000256" key="1">
    <source>
        <dbReference type="SAM" id="MobiDB-lite"/>
    </source>
</evidence>
<accession>A0A9Q0BRI8</accession>
<reference evidence="2" key="1">
    <citation type="journal article" date="2023" name="Genome Biol. Evol.">
        <title>Long-read-based Genome Assembly of Drosophila gunungcola Reveals Fewer Chemosensory Genes in Flower-breeding Species.</title>
        <authorList>
            <person name="Negi A."/>
            <person name="Liao B.Y."/>
            <person name="Yeh S.D."/>
        </authorList>
    </citation>
    <scope>NUCLEOTIDE SEQUENCE</scope>
    <source>
        <strain evidence="2">Sukarami</strain>
    </source>
</reference>
<name>A0A9Q0BRI8_9MUSC</name>
<evidence type="ECO:0000313" key="3">
    <source>
        <dbReference type="Proteomes" id="UP001059596"/>
    </source>
</evidence>
<dbReference type="Proteomes" id="UP001059596">
    <property type="component" value="Unassembled WGS sequence"/>
</dbReference>
<organism evidence="2 3">
    <name type="scientific">Drosophila gunungcola</name>
    <name type="common">fruit fly</name>
    <dbReference type="NCBI Taxonomy" id="103775"/>
    <lineage>
        <taxon>Eukaryota</taxon>
        <taxon>Metazoa</taxon>
        <taxon>Ecdysozoa</taxon>
        <taxon>Arthropoda</taxon>
        <taxon>Hexapoda</taxon>
        <taxon>Insecta</taxon>
        <taxon>Pterygota</taxon>
        <taxon>Neoptera</taxon>
        <taxon>Endopterygota</taxon>
        <taxon>Diptera</taxon>
        <taxon>Brachycera</taxon>
        <taxon>Muscomorpha</taxon>
        <taxon>Ephydroidea</taxon>
        <taxon>Drosophilidae</taxon>
        <taxon>Drosophila</taxon>
        <taxon>Sophophora</taxon>
    </lineage>
</organism>
<feature type="region of interest" description="Disordered" evidence="1">
    <location>
        <begin position="145"/>
        <end position="168"/>
    </location>
</feature>
<dbReference type="AlphaFoldDB" id="A0A9Q0BRI8"/>
<protein>
    <submittedName>
        <fullName evidence="2">Uncharacterized protein</fullName>
    </submittedName>
</protein>
<proteinExistence type="predicted"/>